<feature type="signal peptide" evidence="4">
    <location>
        <begin position="1"/>
        <end position="19"/>
    </location>
</feature>
<evidence type="ECO:0000256" key="3">
    <source>
        <dbReference type="ARBA" id="ARBA00022801"/>
    </source>
</evidence>
<comment type="caution">
    <text evidence="6">The sequence shown here is derived from an EMBL/GenBank/DDBJ whole genome shotgun (WGS) entry which is preliminary data.</text>
</comment>
<dbReference type="EMBL" id="MCFG01000192">
    <property type="protein sequence ID" value="ORX78971.1"/>
    <property type="molecule type" value="Genomic_DNA"/>
</dbReference>
<evidence type="ECO:0000256" key="1">
    <source>
        <dbReference type="ARBA" id="ARBA00022729"/>
    </source>
</evidence>
<dbReference type="STRING" id="1754192.A0A1Y1WZJ2"/>
<accession>A0A1Y1WZJ2</accession>
<evidence type="ECO:0000256" key="4">
    <source>
        <dbReference type="SAM" id="SignalP"/>
    </source>
</evidence>
<dbReference type="PROSITE" id="PS51763">
    <property type="entry name" value="CBM10"/>
    <property type="match status" value="2"/>
</dbReference>
<feature type="domain" description="CBM10" evidence="5">
    <location>
        <begin position="592"/>
        <end position="629"/>
    </location>
</feature>
<organism evidence="6 7">
    <name type="scientific">Anaeromyces robustus</name>
    <dbReference type="NCBI Taxonomy" id="1754192"/>
    <lineage>
        <taxon>Eukaryota</taxon>
        <taxon>Fungi</taxon>
        <taxon>Fungi incertae sedis</taxon>
        <taxon>Chytridiomycota</taxon>
        <taxon>Chytridiomycota incertae sedis</taxon>
        <taxon>Neocallimastigomycetes</taxon>
        <taxon>Neocallimastigales</taxon>
        <taxon>Neocallimastigaceae</taxon>
        <taxon>Anaeromyces</taxon>
    </lineage>
</organism>
<protein>
    <recommendedName>
        <fullName evidence="5">CBM10 domain-containing protein</fullName>
    </recommendedName>
</protein>
<name>A0A1Y1WZJ2_9FUNG</name>
<evidence type="ECO:0000313" key="6">
    <source>
        <dbReference type="EMBL" id="ORX78971.1"/>
    </source>
</evidence>
<keyword evidence="2" id="KW-0677">Repeat</keyword>
<gene>
    <name evidence="6" type="ORF">BCR32DRAFT_222214</name>
</gene>
<evidence type="ECO:0000256" key="2">
    <source>
        <dbReference type="ARBA" id="ARBA00022737"/>
    </source>
</evidence>
<dbReference type="Gene3D" id="3.90.1220.10">
    <property type="entry name" value="Cellulose docking domain, dockering"/>
    <property type="match status" value="2"/>
</dbReference>
<dbReference type="AlphaFoldDB" id="A0A1Y1WZJ2"/>
<dbReference type="Pfam" id="PF08757">
    <property type="entry name" value="CotH"/>
    <property type="match status" value="1"/>
</dbReference>
<dbReference type="Pfam" id="PF02013">
    <property type="entry name" value="CBM_10"/>
    <property type="match status" value="2"/>
</dbReference>
<keyword evidence="7" id="KW-1185">Reference proteome</keyword>
<dbReference type="PANTHER" id="PTHR40050">
    <property type="entry name" value="INNER SPORE COAT PROTEIN H"/>
    <property type="match status" value="1"/>
</dbReference>
<evidence type="ECO:0000259" key="5">
    <source>
        <dbReference type="PROSITE" id="PS51763"/>
    </source>
</evidence>
<keyword evidence="1 4" id="KW-0732">Signal</keyword>
<dbReference type="OrthoDB" id="10267127at2759"/>
<reference evidence="6 7" key="2">
    <citation type="submission" date="2016-08" db="EMBL/GenBank/DDBJ databases">
        <title>Pervasive Adenine N6-methylation of Active Genes in Fungi.</title>
        <authorList>
            <consortium name="DOE Joint Genome Institute"/>
            <person name="Mondo S.J."/>
            <person name="Dannebaum R.O."/>
            <person name="Kuo R.C."/>
            <person name="Labutti K."/>
            <person name="Haridas S."/>
            <person name="Kuo A."/>
            <person name="Salamov A."/>
            <person name="Ahrendt S.R."/>
            <person name="Lipzen A."/>
            <person name="Sullivan W."/>
            <person name="Andreopoulos W.B."/>
            <person name="Clum A."/>
            <person name="Lindquist E."/>
            <person name="Daum C."/>
            <person name="Ramamoorthy G.K."/>
            <person name="Gryganskyi A."/>
            <person name="Culley D."/>
            <person name="Magnuson J.K."/>
            <person name="James T.Y."/>
            <person name="O'Malley M.A."/>
            <person name="Stajich J.E."/>
            <person name="Spatafora J.W."/>
            <person name="Visel A."/>
            <person name="Grigoriev I.V."/>
        </authorList>
    </citation>
    <scope>NUCLEOTIDE SEQUENCE [LARGE SCALE GENOMIC DNA]</scope>
    <source>
        <strain evidence="6 7">S4</strain>
    </source>
</reference>
<keyword evidence="3" id="KW-0378">Hydrolase</keyword>
<dbReference type="Proteomes" id="UP000193944">
    <property type="component" value="Unassembled WGS sequence"/>
</dbReference>
<evidence type="ECO:0000313" key="7">
    <source>
        <dbReference type="Proteomes" id="UP000193944"/>
    </source>
</evidence>
<feature type="domain" description="CBM10" evidence="5">
    <location>
        <begin position="550"/>
        <end position="586"/>
    </location>
</feature>
<feature type="chain" id="PRO_5013186313" description="CBM10 domain-containing protein" evidence="4">
    <location>
        <begin position="20"/>
        <end position="631"/>
    </location>
</feature>
<dbReference type="InterPro" id="IPR014867">
    <property type="entry name" value="Spore_coat_CotH_CotH2/3/7"/>
</dbReference>
<reference evidence="6 7" key="1">
    <citation type="submission" date="2016-08" db="EMBL/GenBank/DDBJ databases">
        <title>A Parts List for Fungal Cellulosomes Revealed by Comparative Genomics.</title>
        <authorList>
            <consortium name="DOE Joint Genome Institute"/>
            <person name="Haitjema C.H."/>
            <person name="Gilmore S.P."/>
            <person name="Henske J.K."/>
            <person name="Solomon K.V."/>
            <person name="De Groot R."/>
            <person name="Kuo A."/>
            <person name="Mondo S.J."/>
            <person name="Salamov A.A."/>
            <person name="Labutti K."/>
            <person name="Zhao Z."/>
            <person name="Chiniquy J."/>
            <person name="Barry K."/>
            <person name="Brewer H.M."/>
            <person name="Purvine S.O."/>
            <person name="Wright A.T."/>
            <person name="Boxma B."/>
            <person name="Van Alen T."/>
            <person name="Hackstein J.H."/>
            <person name="Baker S.E."/>
            <person name="Grigoriev I.V."/>
            <person name="O'Malley M.A."/>
        </authorList>
    </citation>
    <scope>NUCLEOTIDE SEQUENCE [LARGE SCALE GENOMIC DNA]</scope>
    <source>
        <strain evidence="6 7">S4</strain>
    </source>
</reference>
<dbReference type="PANTHER" id="PTHR40050:SF1">
    <property type="entry name" value="INNER SPORE COAT PROTEIN H"/>
    <property type="match status" value="1"/>
</dbReference>
<sequence length="631" mass="74127">MKFNKFILISALSLSLASAKNSTTYFEGVKRKELFEKIELNMPTIRIKFSNEAYDRFQLTYQCLHDLHPLKDLENEDCYKAPWVNHGTLLFSLNTKGHIKLSKLNEKQRELLTDPNISYENFKSIINTACDIKLKDIFALTSNYVSIPSFEEKKASLEFTLNGVTTEKKSVKFSIGGKYTKIFEKQQYNIKINNDDLFGVKQLRLRSETVDPSFIRSKLGYDLCNIFGLPSIQASYTNLYINDDDMGLYLLRDAYKSHFIQTTFGVANVTNLYKCDSDFGKNNSFNCATEDEEIVDDEFKNFIKRIEEVEKTRDANELSKFFDTELYMKWQAYKYLVGSWDHITYQHNQYLYKHPNGKWMNFLYDFDSDFGAYKKPNPNNTFDQEMLYYESATPFYKILNINDKNEKFIGYIKDMVIKGFNPVKLIPRITEVMDFIYPHVLHDRTPEEETEKRPGHFKRPEYKIENGFKMEDFFKNSELYNYVLIKYADKENFSTDNIYGVKRWIIERFRFVCKNYNIDCSFGKDYLEGGSFKLTKLKRTTVTMEEHQNGCRGTQYACCKDPNTYISTTDKTGDWGIEGNYWCLIDKDVANDCWALKYNYKCCIETTDVIETDEHGDWGVENGDWCGIVKK</sequence>
<proteinExistence type="predicted"/>
<dbReference type="SUPFAM" id="SSF64571">
    <property type="entry name" value="Cellulose docking domain, dockering"/>
    <property type="match status" value="2"/>
</dbReference>
<dbReference type="InterPro" id="IPR002883">
    <property type="entry name" value="CBM10/Dockerin_dom"/>
</dbReference>
<dbReference type="GO" id="GO:0016787">
    <property type="term" value="F:hydrolase activity"/>
    <property type="evidence" value="ECO:0007669"/>
    <property type="project" value="UniProtKB-KW"/>
</dbReference>
<dbReference type="InterPro" id="IPR009034">
    <property type="entry name" value="Dockerin_dom_fun_sf"/>
</dbReference>